<name>A0A0R3UBT6_MESCO</name>
<proteinExistence type="predicted"/>
<evidence type="ECO:0000313" key="3">
    <source>
        <dbReference type="Proteomes" id="UP000267029"/>
    </source>
</evidence>
<dbReference type="Proteomes" id="UP000267029">
    <property type="component" value="Unassembled WGS sequence"/>
</dbReference>
<evidence type="ECO:0000313" key="4">
    <source>
        <dbReference type="WBParaSite" id="MCOS_0000438401-mRNA-1"/>
    </source>
</evidence>
<protein>
    <submittedName>
        <fullName evidence="4">SCAN box domain-containing protein</fullName>
    </submittedName>
</protein>
<dbReference type="WBParaSite" id="MCOS_0000438401-mRNA-1">
    <property type="protein sequence ID" value="MCOS_0000438401-mRNA-1"/>
    <property type="gene ID" value="MCOS_0000438401"/>
</dbReference>
<keyword evidence="3" id="KW-1185">Reference proteome</keyword>
<reference evidence="2 3" key="2">
    <citation type="submission" date="2018-10" db="EMBL/GenBank/DDBJ databases">
        <authorList>
            <consortium name="Pathogen Informatics"/>
        </authorList>
    </citation>
    <scope>NUCLEOTIDE SEQUENCE [LARGE SCALE GENOMIC DNA]</scope>
</reference>
<organism evidence="4">
    <name type="scientific">Mesocestoides corti</name>
    <name type="common">Flatworm</name>
    <dbReference type="NCBI Taxonomy" id="53468"/>
    <lineage>
        <taxon>Eukaryota</taxon>
        <taxon>Metazoa</taxon>
        <taxon>Spiralia</taxon>
        <taxon>Lophotrochozoa</taxon>
        <taxon>Platyhelminthes</taxon>
        <taxon>Cestoda</taxon>
        <taxon>Eucestoda</taxon>
        <taxon>Cyclophyllidea</taxon>
        <taxon>Mesocestoididae</taxon>
        <taxon>Mesocestoides</taxon>
    </lineage>
</organism>
<evidence type="ECO:0000256" key="1">
    <source>
        <dbReference type="SAM" id="MobiDB-lite"/>
    </source>
</evidence>
<feature type="compositionally biased region" description="Polar residues" evidence="1">
    <location>
        <begin position="173"/>
        <end position="184"/>
    </location>
</feature>
<gene>
    <name evidence="2" type="ORF">MCOS_LOCUS4385</name>
</gene>
<evidence type="ECO:0000313" key="2">
    <source>
        <dbReference type="EMBL" id="VDD78382.1"/>
    </source>
</evidence>
<sequence length="317" mass="35853">MLLTTVSNVMPPHGAPLSLDQWLDAKMASFCPRYSRTAAHTPSYYTKRNKSVSPSDKVLRLWELGQRKLRYGETIQCFVDELYDMVSNVYRDKSVEEIKQKTVKYVILSLTGDEVRRYGHLIDRPLEEVEEILSRDPNLTRTPPVGSRQRTWQPRGGHRSQVTRGPTGHRPHQPSSKQWSNSVHFNKLKPYRPEEEDEDEPLVYCEPLPIDNTVEIAAVEGDDKLGTASLLRGGQSSVGAGGRHLGIQPLVEGQWRAVGAASRDFRLPGVFKFQMGRQSPDSQSPHEVVFLFLEAKQEPMSGQEQPEPSILETPCEH</sequence>
<accession>A0A0R3UBT6</accession>
<feature type="region of interest" description="Disordered" evidence="1">
    <location>
        <begin position="296"/>
        <end position="317"/>
    </location>
</feature>
<feature type="region of interest" description="Disordered" evidence="1">
    <location>
        <begin position="137"/>
        <end position="184"/>
    </location>
</feature>
<dbReference type="EMBL" id="UXSR01001576">
    <property type="protein sequence ID" value="VDD78382.1"/>
    <property type="molecule type" value="Genomic_DNA"/>
</dbReference>
<dbReference type="AlphaFoldDB" id="A0A0R3UBT6"/>
<reference evidence="4" key="1">
    <citation type="submission" date="2017-02" db="UniProtKB">
        <authorList>
            <consortium name="WormBaseParasite"/>
        </authorList>
    </citation>
    <scope>IDENTIFICATION</scope>
</reference>